<accession>A0A1I6I0F8</accession>
<protein>
    <submittedName>
        <fullName evidence="2">General secretion pathway protein J</fullName>
    </submittedName>
</protein>
<proteinExistence type="predicted"/>
<sequence>MIAMTPTMRQQGFTILEILVGFTLLAVIIAMMFVGIRLVYRIDGKSEAHTSAISQIRTINTFLRHQLRGALPNIPVQQEGETGPLYFEGTSQRMRFVATMPPYLRQGGIFRQTLEVVGVGNEKSLVFRFEPINALTPDPNGLRQVTLLDKNIEDIHFRYGEWAERGRSPSWLESWETPRSMPGLIRIDLRFTDDANAFFWPSFVVSPVTQVN</sequence>
<keyword evidence="3" id="KW-1185">Reference proteome</keyword>
<dbReference type="Proteomes" id="UP000199290">
    <property type="component" value="Unassembled WGS sequence"/>
</dbReference>
<evidence type="ECO:0000256" key="1">
    <source>
        <dbReference type="SAM" id="Phobius"/>
    </source>
</evidence>
<dbReference type="EMBL" id="FOYV01000004">
    <property type="protein sequence ID" value="SFR59940.1"/>
    <property type="molecule type" value="Genomic_DNA"/>
</dbReference>
<feature type="transmembrane region" description="Helical" evidence="1">
    <location>
        <begin position="12"/>
        <end position="36"/>
    </location>
</feature>
<dbReference type="OrthoDB" id="5801210at2"/>
<dbReference type="STRING" id="375760.SAMN04488073_3243"/>
<gene>
    <name evidence="2" type="ORF">SAMN04488073_3243</name>
</gene>
<dbReference type="Pfam" id="PF07963">
    <property type="entry name" value="N_methyl"/>
    <property type="match status" value="1"/>
</dbReference>
<keyword evidence="1" id="KW-1133">Transmembrane helix</keyword>
<dbReference type="InterPro" id="IPR045584">
    <property type="entry name" value="Pilin-like"/>
</dbReference>
<reference evidence="3" key="1">
    <citation type="submission" date="2016-10" db="EMBL/GenBank/DDBJ databases">
        <authorList>
            <person name="Varghese N."/>
            <person name="Submissions S."/>
        </authorList>
    </citation>
    <scope>NUCLEOTIDE SEQUENCE [LARGE SCALE GENOMIC DNA]</scope>
    <source>
        <strain evidence="3">CGMCC 1.6294</strain>
    </source>
</reference>
<keyword evidence="1" id="KW-0812">Transmembrane</keyword>
<dbReference type="SUPFAM" id="SSF54523">
    <property type="entry name" value="Pili subunits"/>
    <property type="match status" value="1"/>
</dbReference>
<dbReference type="AlphaFoldDB" id="A0A1I6I0F8"/>
<dbReference type="RefSeq" id="WP_091992216.1">
    <property type="nucleotide sequence ID" value="NZ_FOYV01000004.1"/>
</dbReference>
<organism evidence="2 3">
    <name type="scientific">Marinobacter gudaonensis</name>
    <dbReference type="NCBI Taxonomy" id="375760"/>
    <lineage>
        <taxon>Bacteria</taxon>
        <taxon>Pseudomonadati</taxon>
        <taxon>Pseudomonadota</taxon>
        <taxon>Gammaproteobacteria</taxon>
        <taxon>Pseudomonadales</taxon>
        <taxon>Marinobacteraceae</taxon>
        <taxon>Marinobacter</taxon>
    </lineage>
</organism>
<evidence type="ECO:0000313" key="2">
    <source>
        <dbReference type="EMBL" id="SFR59940.1"/>
    </source>
</evidence>
<evidence type="ECO:0000313" key="3">
    <source>
        <dbReference type="Proteomes" id="UP000199290"/>
    </source>
</evidence>
<keyword evidence="1" id="KW-0472">Membrane</keyword>
<dbReference type="InterPro" id="IPR012902">
    <property type="entry name" value="N_methyl_site"/>
</dbReference>
<name>A0A1I6I0F8_9GAMM</name>